<dbReference type="AlphaFoldDB" id="A0AAV2Z4Y3"/>
<keyword evidence="1" id="KW-0175">Coiled coil</keyword>
<protein>
    <submittedName>
        <fullName evidence="2">Uncharacterized protein</fullName>
    </submittedName>
</protein>
<name>A0AAV2Z4Y3_9STRA</name>
<reference evidence="2" key="1">
    <citation type="submission" date="2022-11" db="EMBL/GenBank/DDBJ databases">
        <authorList>
            <person name="Morgan W.R."/>
            <person name="Tartar A."/>
        </authorList>
    </citation>
    <scope>NUCLEOTIDE SEQUENCE</scope>
    <source>
        <strain evidence="2">ARSEF 373</strain>
    </source>
</reference>
<evidence type="ECO:0000313" key="3">
    <source>
        <dbReference type="Proteomes" id="UP001146120"/>
    </source>
</evidence>
<dbReference type="PANTHER" id="PTHR37558:SF1">
    <property type="entry name" value="HTH CENPB-TYPE DOMAIN-CONTAINING PROTEIN"/>
    <property type="match status" value="1"/>
</dbReference>
<feature type="coiled-coil region" evidence="1">
    <location>
        <begin position="63"/>
        <end position="97"/>
    </location>
</feature>
<accession>A0AAV2Z4Y3</accession>
<organism evidence="2 3">
    <name type="scientific">Lagenidium giganteum</name>
    <dbReference type="NCBI Taxonomy" id="4803"/>
    <lineage>
        <taxon>Eukaryota</taxon>
        <taxon>Sar</taxon>
        <taxon>Stramenopiles</taxon>
        <taxon>Oomycota</taxon>
        <taxon>Peronosporomycetes</taxon>
        <taxon>Pythiales</taxon>
        <taxon>Pythiaceae</taxon>
    </lineage>
</organism>
<dbReference type="Proteomes" id="UP001146120">
    <property type="component" value="Unassembled WGS sequence"/>
</dbReference>
<dbReference type="PANTHER" id="PTHR37558">
    <property type="entry name" value="HTH CENPB-TYPE DOMAIN-CONTAINING PROTEIN"/>
    <property type="match status" value="1"/>
</dbReference>
<keyword evidence="3" id="KW-1185">Reference proteome</keyword>
<comment type="caution">
    <text evidence="2">The sequence shown here is derived from an EMBL/GenBank/DDBJ whole genome shotgun (WGS) entry which is preliminary data.</text>
</comment>
<dbReference type="EMBL" id="DAKRPA010000064">
    <property type="protein sequence ID" value="DBA00419.1"/>
    <property type="molecule type" value="Genomic_DNA"/>
</dbReference>
<gene>
    <name evidence="2" type="ORF">N0F65_012950</name>
</gene>
<evidence type="ECO:0000313" key="2">
    <source>
        <dbReference type="EMBL" id="DBA00419.1"/>
    </source>
</evidence>
<reference evidence="2" key="2">
    <citation type="journal article" date="2023" name="Microbiol Resour">
        <title>Decontamination and Annotation of the Draft Genome Sequence of the Oomycete Lagenidium giganteum ARSEF 373.</title>
        <authorList>
            <person name="Morgan W.R."/>
            <person name="Tartar A."/>
        </authorList>
    </citation>
    <scope>NUCLEOTIDE SEQUENCE</scope>
    <source>
        <strain evidence="2">ARSEF 373</strain>
    </source>
</reference>
<evidence type="ECO:0000256" key="1">
    <source>
        <dbReference type="SAM" id="Coils"/>
    </source>
</evidence>
<proteinExistence type="predicted"/>
<sequence>MLRQANAIEPWKESGVMTAWDSIANTLQQLPQFGVRKDGKACHARFTLLIRHRRKNSTAALRRAGCDEEYEEKEQLLDDLIERIDAHATEVAAERTERIARNTRLENQVVCYVHDPR</sequence>